<evidence type="ECO:0000256" key="5">
    <source>
        <dbReference type="SAM" id="Phobius"/>
    </source>
</evidence>
<sequence>MMQAGWSTSDTTASLQGIYLIHAFMITLVGTAMNVFVIYRMRRLYNRNPEQYRNGIGICLFVMSVADLISLGSLMAHFTTANMSAIIPTSMMKILCPLISFVAHTAYTQSMWCWWLMSALRFLATRRPLQYTTLWRLPCMVMGVTFMLVSFFNSFLMATVHYDPKSQMCYQDYTATARTHRMADVFLSFFTPTILVLYMDLSVLCCRIQSRLADPMLQIVINRPAAEKRKSLHRFLVITGSCILLNFPENFLRFGIAAGLPFVQPAVFPAALAVLTKALYFAQFAFKSFYLTTFVYDRSVLSKTNSSRQLSISFRQRLEESQHLIRERSSTISYRATTPIPTLARNSSCNALNELIPDRVLV</sequence>
<dbReference type="OrthoDB" id="5834857at2759"/>
<evidence type="ECO:0000313" key="10">
    <source>
        <dbReference type="WBParaSite" id="BXY_1672700.1"/>
    </source>
</evidence>
<organism evidence="8 10">
    <name type="scientific">Bursaphelenchus xylophilus</name>
    <name type="common">Pinewood nematode worm</name>
    <name type="synonym">Aphelenchoides xylophilus</name>
    <dbReference type="NCBI Taxonomy" id="6326"/>
    <lineage>
        <taxon>Eukaryota</taxon>
        <taxon>Metazoa</taxon>
        <taxon>Ecdysozoa</taxon>
        <taxon>Nematoda</taxon>
        <taxon>Chromadorea</taxon>
        <taxon>Rhabditida</taxon>
        <taxon>Tylenchina</taxon>
        <taxon>Tylenchomorpha</taxon>
        <taxon>Aphelenchoidea</taxon>
        <taxon>Aphelenchoididae</taxon>
        <taxon>Bursaphelenchus</taxon>
    </lineage>
</organism>
<feature type="transmembrane region" description="Helical" evidence="5">
    <location>
        <begin position="231"/>
        <end position="248"/>
    </location>
</feature>
<dbReference type="EMBL" id="CAJFDI010000004">
    <property type="protein sequence ID" value="CAD5228151.1"/>
    <property type="molecule type" value="Genomic_DNA"/>
</dbReference>
<dbReference type="InterPro" id="IPR052665">
    <property type="entry name" value="Neuropeptide-GPCR"/>
</dbReference>
<evidence type="ECO:0000256" key="1">
    <source>
        <dbReference type="ARBA" id="ARBA00004370"/>
    </source>
</evidence>
<proteinExistence type="predicted"/>
<dbReference type="eggNOG" id="ENOG502SPUA">
    <property type="taxonomic scope" value="Eukaryota"/>
</dbReference>
<comment type="subcellular location">
    <subcellularLocation>
        <location evidence="1">Membrane</location>
    </subcellularLocation>
</comment>
<evidence type="ECO:0000259" key="6">
    <source>
        <dbReference type="PROSITE" id="PS50262"/>
    </source>
</evidence>
<evidence type="ECO:0000313" key="8">
    <source>
        <dbReference type="Proteomes" id="UP000095284"/>
    </source>
</evidence>
<feature type="transmembrane region" description="Helical" evidence="5">
    <location>
        <begin position="137"/>
        <end position="158"/>
    </location>
</feature>
<protein>
    <submittedName>
        <fullName evidence="7">(pine wood nematode) hypothetical protein</fullName>
    </submittedName>
    <submittedName>
        <fullName evidence="10">G_PROTEIN_RECEP_F1_2 domain-containing protein</fullName>
    </submittedName>
</protein>
<keyword evidence="2 5" id="KW-0812">Transmembrane</keyword>
<accession>A0A1I7SUK5</accession>
<dbReference type="Proteomes" id="UP000582659">
    <property type="component" value="Unassembled WGS sequence"/>
</dbReference>
<feature type="transmembrane region" description="Helical" evidence="5">
    <location>
        <begin position="59"/>
        <end position="78"/>
    </location>
</feature>
<evidence type="ECO:0000256" key="2">
    <source>
        <dbReference type="ARBA" id="ARBA00022692"/>
    </source>
</evidence>
<dbReference type="Proteomes" id="UP000095284">
    <property type="component" value="Unplaced"/>
</dbReference>
<dbReference type="WBParaSite" id="BXY_1672700.1">
    <property type="protein sequence ID" value="BXY_1672700.1"/>
    <property type="gene ID" value="BXY_1672700"/>
</dbReference>
<dbReference type="PANTHER" id="PTHR24224:SF37">
    <property type="entry name" value="G-PROTEIN COUPLED RECEPTORS FAMILY 1 PROFILE DOMAIN-CONTAINING PROTEIN"/>
    <property type="match status" value="1"/>
</dbReference>
<name>A0A1I7SUK5_BURXY</name>
<reference evidence="10" key="1">
    <citation type="submission" date="2016-11" db="UniProtKB">
        <authorList>
            <consortium name="WormBaseParasite"/>
        </authorList>
    </citation>
    <scope>IDENTIFICATION</scope>
</reference>
<evidence type="ECO:0000256" key="3">
    <source>
        <dbReference type="ARBA" id="ARBA00022989"/>
    </source>
</evidence>
<keyword evidence="4 5" id="KW-0472">Membrane</keyword>
<feature type="transmembrane region" description="Helical" evidence="5">
    <location>
        <begin position="189"/>
        <end position="210"/>
    </location>
</feature>
<reference evidence="7" key="2">
    <citation type="submission" date="2020-09" db="EMBL/GenBank/DDBJ databases">
        <authorList>
            <person name="Kikuchi T."/>
        </authorList>
    </citation>
    <scope>NUCLEOTIDE SEQUENCE</scope>
    <source>
        <strain evidence="7">Ka4C1</strain>
    </source>
</reference>
<dbReference type="PANTHER" id="PTHR24224">
    <property type="entry name" value="CARDIOACCELERATORY PEPTIDE RECEPTOR-RELATED"/>
    <property type="match status" value="1"/>
</dbReference>
<feature type="transmembrane region" description="Helical" evidence="5">
    <location>
        <begin position="254"/>
        <end position="280"/>
    </location>
</feature>
<feature type="domain" description="G-protein coupled receptors family 1 profile" evidence="6">
    <location>
        <begin position="30"/>
        <end position="296"/>
    </location>
</feature>
<evidence type="ECO:0000313" key="7">
    <source>
        <dbReference type="EMBL" id="CAD5228151.1"/>
    </source>
</evidence>
<dbReference type="GO" id="GO:0016020">
    <property type="term" value="C:membrane"/>
    <property type="evidence" value="ECO:0007669"/>
    <property type="project" value="UniProtKB-SubCell"/>
</dbReference>
<dbReference type="InterPro" id="IPR017452">
    <property type="entry name" value="GPCR_Rhodpsn_7TM"/>
</dbReference>
<keyword evidence="3 5" id="KW-1133">Transmembrane helix</keyword>
<feature type="transmembrane region" description="Helical" evidence="5">
    <location>
        <begin position="98"/>
        <end position="117"/>
    </location>
</feature>
<evidence type="ECO:0000256" key="4">
    <source>
        <dbReference type="ARBA" id="ARBA00023136"/>
    </source>
</evidence>
<evidence type="ECO:0000313" key="9">
    <source>
        <dbReference type="Proteomes" id="UP000659654"/>
    </source>
</evidence>
<feature type="transmembrane region" description="Helical" evidence="5">
    <location>
        <begin position="20"/>
        <end position="39"/>
    </location>
</feature>
<dbReference type="SUPFAM" id="SSF81321">
    <property type="entry name" value="Family A G protein-coupled receptor-like"/>
    <property type="match status" value="1"/>
</dbReference>
<dbReference type="Gene3D" id="1.20.1070.10">
    <property type="entry name" value="Rhodopsin 7-helix transmembrane proteins"/>
    <property type="match status" value="1"/>
</dbReference>
<dbReference type="Proteomes" id="UP000659654">
    <property type="component" value="Unassembled WGS sequence"/>
</dbReference>
<gene>
    <name evidence="7" type="ORF">BXYJ_LOCUS10301</name>
</gene>
<dbReference type="AlphaFoldDB" id="A0A1I7SUK5"/>
<dbReference type="PROSITE" id="PS50262">
    <property type="entry name" value="G_PROTEIN_RECEP_F1_2"/>
    <property type="match status" value="1"/>
</dbReference>
<keyword evidence="9" id="KW-1185">Reference proteome</keyword>
<dbReference type="EMBL" id="CAJFCV020000004">
    <property type="protein sequence ID" value="CAG9118627.1"/>
    <property type="molecule type" value="Genomic_DNA"/>
</dbReference>